<sequence>MSTYFRGKKKRKSDKVVASSSEWEEFDLSLFQTKIQSDKYEEKKMHNRRVAPGRPLTSDAYTHFQN</sequence>
<dbReference type="EMBL" id="CAMGYJ010000006">
    <property type="protein sequence ID" value="CAI0433300.1"/>
    <property type="molecule type" value="Genomic_DNA"/>
</dbReference>
<reference evidence="2" key="1">
    <citation type="submission" date="2022-08" db="EMBL/GenBank/DDBJ databases">
        <authorList>
            <person name="Gutierrez-Valencia J."/>
        </authorList>
    </citation>
    <scope>NUCLEOTIDE SEQUENCE</scope>
</reference>
<proteinExistence type="predicted"/>
<name>A0AAV0LGG1_9ROSI</name>
<evidence type="ECO:0000256" key="1">
    <source>
        <dbReference type="SAM" id="MobiDB-lite"/>
    </source>
</evidence>
<keyword evidence="3" id="KW-1185">Reference proteome</keyword>
<dbReference type="AlphaFoldDB" id="A0AAV0LGG1"/>
<protein>
    <submittedName>
        <fullName evidence="2">Uncharacterized protein</fullName>
    </submittedName>
</protein>
<accession>A0AAV0LGG1</accession>
<dbReference type="Proteomes" id="UP001154282">
    <property type="component" value="Unassembled WGS sequence"/>
</dbReference>
<gene>
    <name evidence="2" type="ORF">LITE_LOCUS23798</name>
</gene>
<comment type="caution">
    <text evidence="2">The sequence shown here is derived from an EMBL/GenBank/DDBJ whole genome shotgun (WGS) entry which is preliminary data.</text>
</comment>
<evidence type="ECO:0000313" key="3">
    <source>
        <dbReference type="Proteomes" id="UP001154282"/>
    </source>
</evidence>
<feature type="region of interest" description="Disordered" evidence="1">
    <location>
        <begin position="44"/>
        <end position="66"/>
    </location>
</feature>
<organism evidence="2 3">
    <name type="scientific">Linum tenue</name>
    <dbReference type="NCBI Taxonomy" id="586396"/>
    <lineage>
        <taxon>Eukaryota</taxon>
        <taxon>Viridiplantae</taxon>
        <taxon>Streptophyta</taxon>
        <taxon>Embryophyta</taxon>
        <taxon>Tracheophyta</taxon>
        <taxon>Spermatophyta</taxon>
        <taxon>Magnoliopsida</taxon>
        <taxon>eudicotyledons</taxon>
        <taxon>Gunneridae</taxon>
        <taxon>Pentapetalae</taxon>
        <taxon>rosids</taxon>
        <taxon>fabids</taxon>
        <taxon>Malpighiales</taxon>
        <taxon>Linaceae</taxon>
        <taxon>Linum</taxon>
    </lineage>
</organism>
<evidence type="ECO:0000313" key="2">
    <source>
        <dbReference type="EMBL" id="CAI0433300.1"/>
    </source>
</evidence>